<protein>
    <submittedName>
        <fullName evidence="2">DUF1499 domain-containing protein</fullName>
    </submittedName>
</protein>
<dbReference type="EMBL" id="CP104965">
    <property type="protein sequence ID" value="UXN70383.1"/>
    <property type="molecule type" value="Genomic_DNA"/>
</dbReference>
<gene>
    <name evidence="2" type="ORF">N8A98_04080</name>
</gene>
<organism evidence="2 3">
    <name type="scientific">Devosia neptuniae</name>
    <dbReference type="NCBI Taxonomy" id="191302"/>
    <lineage>
        <taxon>Bacteria</taxon>
        <taxon>Pseudomonadati</taxon>
        <taxon>Pseudomonadota</taxon>
        <taxon>Alphaproteobacteria</taxon>
        <taxon>Hyphomicrobiales</taxon>
        <taxon>Devosiaceae</taxon>
        <taxon>Devosia</taxon>
    </lineage>
</organism>
<name>A0ABY6CDR9_9HYPH</name>
<evidence type="ECO:0000256" key="1">
    <source>
        <dbReference type="SAM" id="Phobius"/>
    </source>
</evidence>
<dbReference type="Proteomes" id="UP001061862">
    <property type="component" value="Chromosome"/>
</dbReference>
<dbReference type="Pfam" id="PF07386">
    <property type="entry name" value="DUF1499"/>
    <property type="match status" value="1"/>
</dbReference>
<feature type="transmembrane region" description="Helical" evidence="1">
    <location>
        <begin position="41"/>
        <end position="65"/>
    </location>
</feature>
<proteinExistence type="predicted"/>
<keyword evidence="1" id="KW-0812">Transmembrane</keyword>
<feature type="transmembrane region" description="Helical" evidence="1">
    <location>
        <begin position="77"/>
        <end position="96"/>
    </location>
</feature>
<sequence>MRILIRTSRWAIWARRLGTLALPLVVIPVLLHRERFITGDLFLVAVLLAGLVALVALLVSLIALARLWHTGDQGWGKALAGLALALLCLAPFGWYASLALRYPPATDMATTERGALPLVFEPGTAAMPAPRLLTPAQQATIFPNAQMRTYPLAPEQTFAMLERMVADRGWDVRLLREPTADSPGRINAQAMTLPGWREEAVLRVTPIAEGSRVDMRSASLNALHDFGSNGQRIEEFLTALDDAVTVLLRDNPVVAPVEGEAETAPPAVPVN</sequence>
<accession>A0ABY6CDR9</accession>
<evidence type="ECO:0000313" key="3">
    <source>
        <dbReference type="Proteomes" id="UP001061862"/>
    </source>
</evidence>
<reference evidence="2 3" key="1">
    <citation type="submission" date="2022-09" db="EMBL/GenBank/DDBJ databases">
        <title>Interaction between co-microsymbionts with complementary sets of symbiotic genes in legume-rhizobium systems.</title>
        <authorList>
            <person name="Safronova V."/>
            <person name="Sazanova A."/>
            <person name="Afonin A."/>
            <person name="Chirak E."/>
        </authorList>
    </citation>
    <scope>NUCLEOTIDE SEQUENCE [LARGE SCALE GENOMIC DNA]</scope>
    <source>
        <strain evidence="2 3">A18/4-1</strain>
    </source>
</reference>
<keyword evidence="3" id="KW-1185">Reference proteome</keyword>
<evidence type="ECO:0000313" key="2">
    <source>
        <dbReference type="EMBL" id="UXN70383.1"/>
    </source>
</evidence>
<keyword evidence="1" id="KW-0472">Membrane</keyword>
<dbReference type="InterPro" id="IPR010865">
    <property type="entry name" value="DUF1499"/>
</dbReference>
<dbReference type="RefSeq" id="WP_262169390.1">
    <property type="nucleotide sequence ID" value="NZ_CP104965.1"/>
</dbReference>
<keyword evidence="1" id="KW-1133">Transmembrane helix</keyword>